<dbReference type="SUPFAM" id="SSF88659">
    <property type="entry name" value="Sigma3 and sigma4 domains of RNA polymerase sigma factors"/>
    <property type="match status" value="1"/>
</dbReference>
<dbReference type="InterPro" id="IPR013324">
    <property type="entry name" value="RNA_pol_sigma_r3/r4-like"/>
</dbReference>
<gene>
    <name evidence="5" type="ORF">DX914_13740</name>
</gene>
<name>A0A371K0A1_9GAMM</name>
<dbReference type="InterPro" id="IPR053812">
    <property type="entry name" value="HTH_Sigma70_ECF-like"/>
</dbReference>
<dbReference type="Proteomes" id="UP000264492">
    <property type="component" value="Unassembled WGS sequence"/>
</dbReference>
<evidence type="ECO:0000256" key="3">
    <source>
        <dbReference type="ARBA" id="ARBA00023163"/>
    </source>
</evidence>
<dbReference type="GO" id="GO:0006352">
    <property type="term" value="P:DNA-templated transcription initiation"/>
    <property type="evidence" value="ECO:0007669"/>
    <property type="project" value="InterPro"/>
</dbReference>
<reference evidence="5 6" key="1">
    <citation type="submission" date="2018-08" db="EMBL/GenBank/DDBJ databases">
        <title>Lysobacter sp. zong2l5, whole genome shotgun sequence.</title>
        <authorList>
            <person name="Zhang X."/>
            <person name="Feng G."/>
            <person name="Zhu H."/>
        </authorList>
    </citation>
    <scope>NUCLEOTIDE SEQUENCE [LARGE SCALE GENOMIC DNA]</scope>
    <source>
        <strain evidence="6">zong2l5</strain>
    </source>
</reference>
<dbReference type="PANTHER" id="PTHR43133">
    <property type="entry name" value="RNA POLYMERASE ECF-TYPE SIGMA FACTO"/>
    <property type="match status" value="1"/>
</dbReference>
<accession>A0A371K0A1</accession>
<organism evidence="5 6">
    <name type="scientific">Lysobacter silvisoli</name>
    <dbReference type="NCBI Taxonomy" id="2293254"/>
    <lineage>
        <taxon>Bacteria</taxon>
        <taxon>Pseudomonadati</taxon>
        <taxon>Pseudomonadota</taxon>
        <taxon>Gammaproteobacteria</taxon>
        <taxon>Lysobacterales</taxon>
        <taxon>Lysobacteraceae</taxon>
        <taxon>Lysobacter</taxon>
    </lineage>
</organism>
<dbReference type="InterPro" id="IPR036388">
    <property type="entry name" value="WH-like_DNA-bd_sf"/>
</dbReference>
<dbReference type="InterPro" id="IPR014284">
    <property type="entry name" value="RNA_pol_sigma-70_dom"/>
</dbReference>
<dbReference type="NCBIfam" id="TIGR02937">
    <property type="entry name" value="sigma70-ECF"/>
    <property type="match status" value="1"/>
</dbReference>
<feature type="domain" description="RNA polymerase sigma-70 ECF-like HTH" evidence="4">
    <location>
        <begin position="66"/>
        <end position="245"/>
    </location>
</feature>
<evidence type="ECO:0000256" key="1">
    <source>
        <dbReference type="ARBA" id="ARBA00023015"/>
    </source>
</evidence>
<dbReference type="PANTHER" id="PTHR43133:SF39">
    <property type="entry name" value="SIMILAR TO RNA POLYMERASE SIGMA-E FACTOR"/>
    <property type="match status" value="1"/>
</dbReference>
<keyword evidence="6" id="KW-1185">Reference proteome</keyword>
<dbReference type="EMBL" id="QTSU01000002">
    <property type="protein sequence ID" value="RDZ27300.1"/>
    <property type="molecule type" value="Genomic_DNA"/>
</dbReference>
<keyword evidence="2" id="KW-0731">Sigma factor</keyword>
<dbReference type="InterPro" id="IPR011517">
    <property type="entry name" value="RNA_pol_sigma70_ECF-like"/>
</dbReference>
<evidence type="ECO:0000256" key="2">
    <source>
        <dbReference type="ARBA" id="ARBA00023082"/>
    </source>
</evidence>
<evidence type="ECO:0000259" key="4">
    <source>
        <dbReference type="Pfam" id="PF07638"/>
    </source>
</evidence>
<keyword evidence="1" id="KW-0805">Transcription regulation</keyword>
<keyword evidence="3" id="KW-0804">Transcription</keyword>
<dbReference type="InterPro" id="IPR039425">
    <property type="entry name" value="RNA_pol_sigma-70-like"/>
</dbReference>
<comment type="caution">
    <text evidence="5">The sequence shown here is derived from an EMBL/GenBank/DDBJ whole genome shotgun (WGS) entry which is preliminary data.</text>
</comment>
<evidence type="ECO:0000313" key="5">
    <source>
        <dbReference type="EMBL" id="RDZ27300.1"/>
    </source>
</evidence>
<sequence length="257" mass="29077">MSVRRNPLRYRRRKRNHFIATCPRMPPPFRTRDPGMQARETQCDGALPAAAATDADPPGIPDSALESVTELIAQAQNKQAIRWDRIYSVLYQELHALAQQQIRKHWSGPARSSTSLVSRAWLRLSQSPLVYQNRDHLVGVLARAMRYALIDEIRQSHAAKRRDVGGDAILSSRPDAEAEYDPELERMLAIHQALELLAESEPRLGQVVEMRYFAGMTDAEIAEILSITPRTVHRDWVRARAFLSSVLGDTALYDDAE</sequence>
<dbReference type="Pfam" id="PF07638">
    <property type="entry name" value="Sigma70_ECF"/>
    <property type="match status" value="1"/>
</dbReference>
<dbReference type="NCBIfam" id="TIGR02999">
    <property type="entry name" value="Sig-70_X6"/>
    <property type="match status" value="1"/>
</dbReference>
<proteinExistence type="predicted"/>
<protein>
    <recommendedName>
        <fullName evidence="4">RNA polymerase sigma-70 ECF-like HTH domain-containing protein</fullName>
    </recommendedName>
</protein>
<dbReference type="Gene3D" id="1.10.10.10">
    <property type="entry name" value="Winged helix-like DNA-binding domain superfamily/Winged helix DNA-binding domain"/>
    <property type="match status" value="1"/>
</dbReference>
<evidence type="ECO:0000313" key="6">
    <source>
        <dbReference type="Proteomes" id="UP000264492"/>
    </source>
</evidence>
<dbReference type="AlphaFoldDB" id="A0A371K0A1"/>
<dbReference type="GO" id="GO:0016987">
    <property type="term" value="F:sigma factor activity"/>
    <property type="evidence" value="ECO:0007669"/>
    <property type="project" value="UniProtKB-KW"/>
</dbReference>